<accession>A0ABV7B1R5</accession>
<dbReference type="EMBL" id="JBHRSJ010000035">
    <property type="protein sequence ID" value="MFC2974677.1"/>
    <property type="molecule type" value="Genomic_DNA"/>
</dbReference>
<name>A0ABV7B1R5_9GAMM</name>
<gene>
    <name evidence="1" type="ORF">ACFOJE_21015</name>
</gene>
<dbReference type="Proteomes" id="UP001595457">
    <property type="component" value="Unassembled WGS sequence"/>
</dbReference>
<comment type="caution">
    <text evidence="1">The sequence shown here is derived from an EMBL/GenBank/DDBJ whole genome shotgun (WGS) entry which is preliminary data.</text>
</comment>
<evidence type="ECO:0000313" key="2">
    <source>
        <dbReference type="Proteomes" id="UP001595457"/>
    </source>
</evidence>
<sequence>MDKPYLFLLATISTGKVLVRMDPATREVLAKSAIAGAQLDASLGADVDGLLAQHAGAETTLRVSQLVGANGNVARIVTLSGVALNGTTYYRTRLLEVSATDVVELAGLVGSTPYRIAKSAIVATPDGALVALRRVDASTGIVYPDPAVITLSADGSTRVSTPAAGGNAAFGDTCALVTTGEGERLVAMEYIDTRAL</sequence>
<proteinExistence type="predicted"/>
<dbReference type="RefSeq" id="WP_377816938.1">
    <property type="nucleotide sequence ID" value="NZ_JBHRSJ010000035.1"/>
</dbReference>
<keyword evidence="2" id="KW-1185">Reference proteome</keyword>
<protein>
    <submittedName>
        <fullName evidence="1">Uncharacterized protein</fullName>
    </submittedName>
</protein>
<evidence type="ECO:0000313" key="1">
    <source>
        <dbReference type="EMBL" id="MFC2974677.1"/>
    </source>
</evidence>
<organism evidence="1 2">
    <name type="scientific">Azotobacter bryophylli</name>
    <dbReference type="NCBI Taxonomy" id="1986537"/>
    <lineage>
        <taxon>Bacteria</taxon>
        <taxon>Pseudomonadati</taxon>
        <taxon>Pseudomonadota</taxon>
        <taxon>Gammaproteobacteria</taxon>
        <taxon>Pseudomonadales</taxon>
        <taxon>Pseudomonadaceae</taxon>
        <taxon>Azotobacter</taxon>
    </lineage>
</organism>
<reference evidence="2" key="1">
    <citation type="journal article" date="2019" name="Int. J. Syst. Evol. Microbiol.">
        <title>The Global Catalogue of Microorganisms (GCM) 10K type strain sequencing project: providing services to taxonomists for standard genome sequencing and annotation.</title>
        <authorList>
            <consortium name="The Broad Institute Genomics Platform"/>
            <consortium name="The Broad Institute Genome Sequencing Center for Infectious Disease"/>
            <person name="Wu L."/>
            <person name="Ma J."/>
        </authorList>
    </citation>
    <scope>NUCLEOTIDE SEQUENCE [LARGE SCALE GENOMIC DNA]</scope>
    <source>
        <strain evidence="2">KCTC 62195</strain>
    </source>
</reference>